<dbReference type="STRING" id="436010.A0A166GG55"/>
<sequence>MGVGGYAIEFRMHQQEQMVLLIAAWDRGQKWQCEECSMRLTSQPRYSSHHPAAGAHYHANAIGRPIDPLSLEHSSDMHAAVPEHVKGVLSMGAPPGAGLTECLQNSPASNGFAREIAHGGQRL</sequence>
<dbReference type="AlphaFoldDB" id="A0A166GG55"/>
<dbReference type="Proteomes" id="UP000076532">
    <property type="component" value="Unassembled WGS sequence"/>
</dbReference>
<accession>A0A166GG55</accession>
<protein>
    <submittedName>
        <fullName evidence="1">Uncharacterized protein</fullName>
    </submittedName>
</protein>
<proteinExistence type="predicted"/>
<evidence type="ECO:0000313" key="1">
    <source>
        <dbReference type="EMBL" id="KZP17802.1"/>
    </source>
</evidence>
<reference evidence="1 2" key="1">
    <citation type="journal article" date="2016" name="Mol. Biol. Evol.">
        <title>Comparative Genomics of Early-Diverging Mushroom-Forming Fungi Provides Insights into the Origins of Lignocellulose Decay Capabilities.</title>
        <authorList>
            <person name="Nagy L.G."/>
            <person name="Riley R."/>
            <person name="Tritt A."/>
            <person name="Adam C."/>
            <person name="Daum C."/>
            <person name="Floudas D."/>
            <person name="Sun H."/>
            <person name="Yadav J.S."/>
            <person name="Pangilinan J."/>
            <person name="Larsson K.H."/>
            <person name="Matsuura K."/>
            <person name="Barry K."/>
            <person name="Labutti K."/>
            <person name="Kuo R."/>
            <person name="Ohm R.A."/>
            <person name="Bhattacharya S.S."/>
            <person name="Shirouzu T."/>
            <person name="Yoshinaga Y."/>
            <person name="Martin F.M."/>
            <person name="Grigoriev I.V."/>
            <person name="Hibbett D.S."/>
        </authorList>
    </citation>
    <scope>NUCLEOTIDE SEQUENCE [LARGE SCALE GENOMIC DNA]</scope>
    <source>
        <strain evidence="1 2">CBS 109695</strain>
    </source>
</reference>
<keyword evidence="2" id="KW-1185">Reference proteome</keyword>
<gene>
    <name evidence="1" type="ORF">FIBSPDRAFT_956756</name>
</gene>
<evidence type="ECO:0000313" key="2">
    <source>
        <dbReference type="Proteomes" id="UP000076532"/>
    </source>
</evidence>
<name>A0A166GG55_9AGAM</name>
<organism evidence="1 2">
    <name type="scientific">Athelia psychrophila</name>
    <dbReference type="NCBI Taxonomy" id="1759441"/>
    <lineage>
        <taxon>Eukaryota</taxon>
        <taxon>Fungi</taxon>
        <taxon>Dikarya</taxon>
        <taxon>Basidiomycota</taxon>
        <taxon>Agaricomycotina</taxon>
        <taxon>Agaricomycetes</taxon>
        <taxon>Agaricomycetidae</taxon>
        <taxon>Atheliales</taxon>
        <taxon>Atheliaceae</taxon>
        <taxon>Athelia</taxon>
    </lineage>
</organism>
<dbReference type="EMBL" id="KV417578">
    <property type="protein sequence ID" value="KZP17802.1"/>
    <property type="molecule type" value="Genomic_DNA"/>
</dbReference>